<dbReference type="Proteomes" id="UP001209083">
    <property type="component" value="Chromosome"/>
</dbReference>
<organism evidence="2 3">
    <name type="scientific">Saxibacter everestensis</name>
    <dbReference type="NCBI Taxonomy" id="2909229"/>
    <lineage>
        <taxon>Bacteria</taxon>
        <taxon>Bacillati</taxon>
        <taxon>Actinomycetota</taxon>
        <taxon>Actinomycetes</taxon>
        <taxon>Micrococcales</taxon>
        <taxon>Brevibacteriaceae</taxon>
        <taxon>Saxibacter</taxon>
    </lineage>
</organism>
<accession>A0ABY8QT31</accession>
<dbReference type="RefSeq" id="WP_349638949.1">
    <property type="nucleotide sequence ID" value="NZ_CP090958.1"/>
</dbReference>
<sequence>MIHVSEQSTEYRPQAERRSPWWGVLIAVVGLAILALPIFWLAMVAAVGFSGCFLECSTPEPLTGWLAASAAFVLLCAPFLLAAAIVRRNYRMMWIVVAPVAVLLGLGVYGYLSGAL</sequence>
<feature type="transmembrane region" description="Helical" evidence="1">
    <location>
        <begin position="21"/>
        <end position="42"/>
    </location>
</feature>
<feature type="transmembrane region" description="Helical" evidence="1">
    <location>
        <begin position="62"/>
        <end position="86"/>
    </location>
</feature>
<protein>
    <recommendedName>
        <fullName evidence="4">Transmembrane protein</fullName>
    </recommendedName>
</protein>
<keyword evidence="1" id="KW-1133">Transmembrane helix</keyword>
<keyword evidence="1" id="KW-0812">Transmembrane</keyword>
<gene>
    <name evidence="2" type="ORF">LWF01_19045</name>
</gene>
<dbReference type="EMBL" id="CP090958">
    <property type="protein sequence ID" value="WGW12150.1"/>
    <property type="molecule type" value="Genomic_DNA"/>
</dbReference>
<name>A0ABY8QT31_9MICO</name>
<reference evidence="2 3" key="1">
    <citation type="submission" date="2023-05" db="EMBL/GenBank/DDBJ databases">
        <title>Lithophilousrod everest ZFBP1038 complete genpme.</title>
        <authorList>
            <person name="Tian M."/>
        </authorList>
    </citation>
    <scope>NUCLEOTIDE SEQUENCE [LARGE SCALE GENOMIC DNA]</scope>
    <source>
        <strain evidence="2 3">ZFBP1038</strain>
    </source>
</reference>
<evidence type="ECO:0000313" key="3">
    <source>
        <dbReference type="Proteomes" id="UP001209083"/>
    </source>
</evidence>
<proteinExistence type="predicted"/>
<keyword evidence="3" id="KW-1185">Reference proteome</keyword>
<feature type="transmembrane region" description="Helical" evidence="1">
    <location>
        <begin position="93"/>
        <end position="112"/>
    </location>
</feature>
<evidence type="ECO:0000313" key="2">
    <source>
        <dbReference type="EMBL" id="WGW12150.1"/>
    </source>
</evidence>
<evidence type="ECO:0000256" key="1">
    <source>
        <dbReference type="SAM" id="Phobius"/>
    </source>
</evidence>
<keyword evidence="1" id="KW-0472">Membrane</keyword>
<evidence type="ECO:0008006" key="4">
    <source>
        <dbReference type="Google" id="ProtNLM"/>
    </source>
</evidence>